<proteinExistence type="predicted"/>
<dbReference type="Gene3D" id="2.40.70.10">
    <property type="entry name" value="Acid Proteases"/>
    <property type="match status" value="1"/>
</dbReference>
<organism evidence="3">
    <name type="scientific">Tanacetum cinerariifolium</name>
    <name type="common">Dalmatian daisy</name>
    <name type="synonym">Chrysanthemum cinerariifolium</name>
    <dbReference type="NCBI Taxonomy" id="118510"/>
    <lineage>
        <taxon>Eukaryota</taxon>
        <taxon>Viridiplantae</taxon>
        <taxon>Streptophyta</taxon>
        <taxon>Embryophyta</taxon>
        <taxon>Tracheophyta</taxon>
        <taxon>Spermatophyta</taxon>
        <taxon>Magnoliopsida</taxon>
        <taxon>eudicotyledons</taxon>
        <taxon>Gunneridae</taxon>
        <taxon>Pentapetalae</taxon>
        <taxon>asterids</taxon>
        <taxon>campanulids</taxon>
        <taxon>Asterales</taxon>
        <taxon>Asteraceae</taxon>
        <taxon>Asteroideae</taxon>
        <taxon>Anthemideae</taxon>
        <taxon>Anthemidinae</taxon>
        <taxon>Tanacetum</taxon>
    </lineage>
</organism>
<feature type="domain" description="Reverse transcriptase/retrotransposon-derived protein RNase H-like" evidence="2">
    <location>
        <begin position="355"/>
        <end position="394"/>
    </location>
</feature>
<dbReference type="GO" id="GO:0003676">
    <property type="term" value="F:nucleic acid binding"/>
    <property type="evidence" value="ECO:0007669"/>
    <property type="project" value="InterPro"/>
</dbReference>
<dbReference type="SUPFAM" id="SSF53098">
    <property type="entry name" value="Ribonuclease H-like"/>
    <property type="match status" value="1"/>
</dbReference>
<dbReference type="GO" id="GO:0003964">
    <property type="term" value="F:RNA-directed DNA polymerase activity"/>
    <property type="evidence" value="ECO:0007669"/>
    <property type="project" value="UniProtKB-KW"/>
</dbReference>
<dbReference type="Gene3D" id="3.30.70.270">
    <property type="match status" value="1"/>
</dbReference>
<dbReference type="InterPro" id="IPR043502">
    <property type="entry name" value="DNA/RNA_pol_sf"/>
</dbReference>
<dbReference type="AlphaFoldDB" id="A0A6L2J7F6"/>
<feature type="region of interest" description="Disordered" evidence="1">
    <location>
        <begin position="68"/>
        <end position="121"/>
    </location>
</feature>
<dbReference type="PANTHER" id="PTHR45835:SF99">
    <property type="entry name" value="CHROMO DOMAIN-CONTAINING PROTEIN-RELATED"/>
    <property type="match status" value="1"/>
</dbReference>
<keyword evidence="3" id="KW-0808">Transferase</keyword>
<dbReference type="InterPro" id="IPR041577">
    <property type="entry name" value="RT_RNaseH_2"/>
</dbReference>
<dbReference type="InterPro" id="IPR012337">
    <property type="entry name" value="RNaseH-like_sf"/>
</dbReference>
<name>A0A6L2J7F6_TANCI</name>
<dbReference type="InterPro" id="IPR021109">
    <property type="entry name" value="Peptidase_aspartic_dom_sf"/>
</dbReference>
<evidence type="ECO:0000313" key="3">
    <source>
        <dbReference type="EMBL" id="GEU32841.1"/>
    </source>
</evidence>
<evidence type="ECO:0000256" key="1">
    <source>
        <dbReference type="SAM" id="MobiDB-lite"/>
    </source>
</evidence>
<evidence type="ECO:0000259" key="2">
    <source>
        <dbReference type="Pfam" id="PF17919"/>
    </source>
</evidence>
<feature type="compositionally biased region" description="Basic and acidic residues" evidence="1">
    <location>
        <begin position="86"/>
        <end position="95"/>
    </location>
</feature>
<dbReference type="EMBL" id="BKCJ010000398">
    <property type="protein sequence ID" value="GEU32841.1"/>
    <property type="molecule type" value="Genomic_DNA"/>
</dbReference>
<gene>
    <name evidence="3" type="ORF">Tci_004819</name>
</gene>
<sequence length="703" mass="81597">MKEYCPDDEIQKLESKFWNHKMVGSDTDGYTARFYELARLVPHMVTPESQRVNRYIWGLAPKIKPQDGLFKKKENARNKKMSNDQNKNRGRDDRNKRQRTRGNFALTVPEQGQGQRQASNERPRLNCFECEDPNHFRRNFLRMNRATTLGGNRPNPVLAIEGNTNRGTIGIEQQPSVIILSYEIEIASGVKVETNKIIRGCRLELEGHTFNINLIPFGYGSFDVIVGMDWLSNLRAKIVCYEKIVQIPLSNGDILKVHEEGNLKQLKTMKVNEPKLEEIHVVREFPGVFLKDLSGLPPSREVEFYIDLIPRAMPVAKSPYRLAPTKMQELRFIVIFSKIAKPLTVLTQKNKKFEWGDEQKNAFQTLKDMLCDAPILALPEGINDFVVYCDASNQEILKGLDKLETKKDGGLYLAERIWVLVYGNLRTLIMNEFHATSKCLTCSKVKVEHQKPSRLLQQPEIPKWKWENITMDFLNKLPRTSSEHDSIWVIVDRQTKSAHFLVVREDFKTERLARLYINEIVARHDVPVSVISNLDSYFTSRLWQLLQKALGTRLDLKFSYNNNYHSSVKCTLFEALYGRKCRTPIAWAEVGENKLIEPEIIQETTDKIVQIKERLTTIRDCQKSYADTWQKPLEFSVDDKVLHKVSPRKGMKCLADANLHVPLKEVNIDDKLYFIEEPMEIMDREVKKLKRRRIPIVKVHWNS</sequence>
<keyword evidence="3" id="KW-0695">RNA-directed DNA polymerase</keyword>
<dbReference type="Pfam" id="PF08284">
    <property type="entry name" value="RVP_2"/>
    <property type="match status" value="1"/>
</dbReference>
<accession>A0A6L2J7F6</accession>
<comment type="caution">
    <text evidence="3">The sequence shown here is derived from an EMBL/GenBank/DDBJ whole genome shotgun (WGS) entry which is preliminary data.</text>
</comment>
<dbReference type="Pfam" id="PF17919">
    <property type="entry name" value="RT_RNaseH_2"/>
    <property type="match status" value="1"/>
</dbReference>
<dbReference type="InterPro" id="IPR043128">
    <property type="entry name" value="Rev_trsase/Diguanyl_cyclase"/>
</dbReference>
<dbReference type="Gene3D" id="3.30.420.10">
    <property type="entry name" value="Ribonuclease H-like superfamily/Ribonuclease H"/>
    <property type="match status" value="1"/>
</dbReference>
<dbReference type="PANTHER" id="PTHR45835">
    <property type="entry name" value="YALI0A06105P"/>
    <property type="match status" value="1"/>
</dbReference>
<keyword evidence="3" id="KW-0548">Nucleotidyltransferase</keyword>
<protein>
    <submittedName>
        <fullName evidence="3">Reverse transcriptase domain-containing protein</fullName>
    </submittedName>
</protein>
<reference evidence="3" key="1">
    <citation type="journal article" date="2019" name="Sci. Rep.">
        <title>Draft genome of Tanacetum cinerariifolium, the natural source of mosquito coil.</title>
        <authorList>
            <person name="Yamashiro T."/>
            <person name="Shiraishi A."/>
            <person name="Satake H."/>
            <person name="Nakayama K."/>
        </authorList>
    </citation>
    <scope>NUCLEOTIDE SEQUENCE</scope>
</reference>
<dbReference type="SUPFAM" id="SSF56672">
    <property type="entry name" value="DNA/RNA polymerases"/>
    <property type="match status" value="1"/>
</dbReference>
<dbReference type="InterPro" id="IPR036397">
    <property type="entry name" value="RNaseH_sf"/>
</dbReference>